<feature type="non-terminal residue" evidence="4">
    <location>
        <position position="1"/>
    </location>
</feature>
<feature type="region of interest" description="Disordered" evidence="1">
    <location>
        <begin position="533"/>
        <end position="553"/>
    </location>
</feature>
<dbReference type="SMART" id="SM01026">
    <property type="entry name" value="Beach"/>
    <property type="match status" value="1"/>
</dbReference>
<dbReference type="EMBL" id="CAJVPV010021185">
    <property type="protein sequence ID" value="CAG8717115.1"/>
    <property type="molecule type" value="Genomic_DNA"/>
</dbReference>
<feature type="domain" description="BEACH-type PH" evidence="3">
    <location>
        <begin position="619"/>
        <end position="731"/>
    </location>
</feature>
<dbReference type="GO" id="GO:0005829">
    <property type="term" value="C:cytosol"/>
    <property type="evidence" value="ECO:0007669"/>
    <property type="project" value="TreeGrafter"/>
</dbReference>
<dbReference type="Pfam" id="PF14844">
    <property type="entry name" value="PH_BEACH"/>
    <property type="match status" value="1"/>
</dbReference>
<dbReference type="InterPro" id="IPR023362">
    <property type="entry name" value="PH-BEACH_dom"/>
</dbReference>
<accession>A0A9N9I256</accession>
<dbReference type="SUPFAM" id="SSF50729">
    <property type="entry name" value="PH domain-like"/>
    <property type="match status" value="1"/>
</dbReference>
<dbReference type="InterPro" id="IPR011993">
    <property type="entry name" value="PH-like_dom_sf"/>
</dbReference>
<comment type="caution">
    <text evidence="4">The sequence shown here is derived from an EMBL/GenBank/DDBJ whole genome shotgun (WGS) entry which is preliminary data.</text>
</comment>
<gene>
    <name evidence="4" type="ORF">AMORRO_LOCUS13083</name>
</gene>
<feature type="non-terminal residue" evidence="4">
    <location>
        <position position="877"/>
    </location>
</feature>
<dbReference type="PROSITE" id="PS51783">
    <property type="entry name" value="PH_BEACH"/>
    <property type="match status" value="1"/>
</dbReference>
<dbReference type="GO" id="GO:0008104">
    <property type="term" value="P:intracellular protein localization"/>
    <property type="evidence" value="ECO:0007669"/>
    <property type="project" value="TreeGrafter"/>
</dbReference>
<protein>
    <submittedName>
        <fullName evidence="4">2322_t:CDS:1</fullName>
    </submittedName>
</protein>
<name>A0A9N9I256_9GLOM</name>
<proteinExistence type="predicted"/>
<dbReference type="PANTHER" id="PTHR13743:SF112">
    <property type="entry name" value="BEACH DOMAIN-CONTAINING PROTEIN"/>
    <property type="match status" value="1"/>
</dbReference>
<dbReference type="Gene3D" id="1.10.1540.10">
    <property type="entry name" value="BEACH domain"/>
    <property type="match status" value="1"/>
</dbReference>
<evidence type="ECO:0000256" key="1">
    <source>
        <dbReference type="SAM" id="MobiDB-lite"/>
    </source>
</evidence>
<sequence length="877" mass="102935">LVRMFKQNISFCNELYQIWYWQKYLFRLIPIYGGQDKVEVEKKSKDTADWALELVATVIWNIFEVDLTACKAVEETVIFIWLSGRPDAIEIIRTFLTRMLLFTIREMRNSFGASFSKIKRENVMRLISITEEILFNHRDLAQTVSQRQTCYSNGYKSSGSYPSSIRSAYESTMPSFNMLRFEETVISKIESNFSVFSSSQKNEDMIFQSASNPWEENSELAEMYLEIVDSLDNNGNWKLEMPASRNEMPPGDTCRMVLRTLISGITLHNHVLRERTLEKLMAFVERHVRISDGSPVDEQKLLDNFYCLDCDVFEQHILTVLGEIHEAFMQMPNGAYDQKTLLAYYFILHKCRHYFVNFVDSEFFTTSIESIWSGTKFNDQVFINFVTSPNWISLHDRYVVPAMKTASDNEFAMVRKMMERFSKKIDNYMNRSKKEDTYSLKSEEMFDNELNTIVKAYREEESTRLTSLEVEKRNEDLRISRRWLSKFHELTQERGVWSLGRQTDIYWKLDRRENYSRMRRKLTINYDYDPHKEASAKRDKTSVANSNSKSKNTNIQRIRKAAIPETGRSTTPMLNAVEPWTDSWGFTGSSLVSESESLESDDQEWNIVDGGEVVDTVDLSSNSNLFTVECELIVLMSNIKGRLELTSTHLSFLVDRRNLLQELNNIEQGSLIIDSEMLRDKKWSISDIREIHMRKYLLRRSAFELFLTDQTNYFFNFPEPKDRLRLFNKITSLKPPSMLNQDTRSPITIFQRSNLTERWQRHEISNFEYLMHLNSMAGRSFNDLTQYFVFPWILCDYESETLDLSDPKIYRDLSKPIGAINPVRLEQFIERYENFDDPSGRIKKFHYGTHYSSAATVACYLIRMEPFTSVHISLQGG</sequence>
<evidence type="ECO:0000313" key="5">
    <source>
        <dbReference type="Proteomes" id="UP000789342"/>
    </source>
</evidence>
<organism evidence="4 5">
    <name type="scientific">Acaulospora morrowiae</name>
    <dbReference type="NCBI Taxonomy" id="94023"/>
    <lineage>
        <taxon>Eukaryota</taxon>
        <taxon>Fungi</taxon>
        <taxon>Fungi incertae sedis</taxon>
        <taxon>Mucoromycota</taxon>
        <taxon>Glomeromycotina</taxon>
        <taxon>Glomeromycetes</taxon>
        <taxon>Diversisporales</taxon>
        <taxon>Acaulosporaceae</taxon>
        <taxon>Acaulospora</taxon>
    </lineage>
</organism>
<feature type="domain" description="BEACH" evidence="2">
    <location>
        <begin position="744"/>
        <end position="877"/>
    </location>
</feature>
<evidence type="ECO:0000259" key="3">
    <source>
        <dbReference type="PROSITE" id="PS51783"/>
    </source>
</evidence>
<dbReference type="GO" id="GO:0019901">
    <property type="term" value="F:protein kinase binding"/>
    <property type="evidence" value="ECO:0007669"/>
    <property type="project" value="TreeGrafter"/>
</dbReference>
<dbReference type="Proteomes" id="UP000789342">
    <property type="component" value="Unassembled WGS sequence"/>
</dbReference>
<dbReference type="InterPro" id="IPR050865">
    <property type="entry name" value="BEACH_Domain"/>
</dbReference>
<dbReference type="InterPro" id="IPR036372">
    <property type="entry name" value="BEACH_dom_sf"/>
</dbReference>
<evidence type="ECO:0000259" key="2">
    <source>
        <dbReference type="PROSITE" id="PS50197"/>
    </source>
</evidence>
<reference evidence="4" key="1">
    <citation type="submission" date="2021-06" db="EMBL/GenBank/DDBJ databases">
        <authorList>
            <person name="Kallberg Y."/>
            <person name="Tangrot J."/>
            <person name="Rosling A."/>
        </authorList>
    </citation>
    <scope>NUCLEOTIDE SEQUENCE</scope>
    <source>
        <strain evidence="4">CL551</strain>
    </source>
</reference>
<dbReference type="Gene3D" id="2.30.29.30">
    <property type="entry name" value="Pleckstrin-homology domain (PH domain)/Phosphotyrosine-binding domain (PTB)"/>
    <property type="match status" value="1"/>
</dbReference>
<dbReference type="InterPro" id="IPR000409">
    <property type="entry name" value="BEACH_dom"/>
</dbReference>
<dbReference type="SUPFAM" id="SSF81837">
    <property type="entry name" value="BEACH domain"/>
    <property type="match status" value="1"/>
</dbReference>
<dbReference type="PROSITE" id="PS50197">
    <property type="entry name" value="BEACH"/>
    <property type="match status" value="1"/>
</dbReference>
<dbReference type="Pfam" id="PF02138">
    <property type="entry name" value="Beach"/>
    <property type="match status" value="1"/>
</dbReference>
<evidence type="ECO:0000313" key="4">
    <source>
        <dbReference type="EMBL" id="CAG8717115.1"/>
    </source>
</evidence>
<dbReference type="OrthoDB" id="26681at2759"/>
<dbReference type="CDD" id="cd01201">
    <property type="entry name" value="PH_BEACH"/>
    <property type="match status" value="1"/>
</dbReference>
<dbReference type="GO" id="GO:0016020">
    <property type="term" value="C:membrane"/>
    <property type="evidence" value="ECO:0007669"/>
    <property type="project" value="TreeGrafter"/>
</dbReference>
<dbReference type="AlphaFoldDB" id="A0A9N9I256"/>
<dbReference type="Pfam" id="PF16057">
    <property type="entry name" value="DUF4800"/>
    <property type="match status" value="1"/>
</dbReference>
<keyword evidence="5" id="KW-1185">Reference proteome</keyword>
<dbReference type="PANTHER" id="PTHR13743">
    <property type="entry name" value="BEIGE/BEACH-RELATED"/>
    <property type="match status" value="1"/>
</dbReference>
<feature type="compositionally biased region" description="Polar residues" evidence="1">
    <location>
        <begin position="542"/>
        <end position="553"/>
    </location>
</feature>